<feature type="compositionally biased region" description="Polar residues" evidence="1">
    <location>
        <begin position="37"/>
        <end position="59"/>
    </location>
</feature>
<evidence type="ECO:0000313" key="2">
    <source>
        <dbReference type="EMBL" id="WVZ85230.1"/>
    </source>
</evidence>
<evidence type="ECO:0000256" key="1">
    <source>
        <dbReference type="SAM" id="MobiDB-lite"/>
    </source>
</evidence>
<name>A0AAQ3U4K5_PASNO</name>
<proteinExistence type="predicted"/>
<protein>
    <submittedName>
        <fullName evidence="2">Uncharacterized protein</fullName>
    </submittedName>
</protein>
<evidence type="ECO:0000313" key="3">
    <source>
        <dbReference type="Proteomes" id="UP001341281"/>
    </source>
</evidence>
<sequence length="59" mass="6506">MKKFLKKAFKGSTSRGASQQEDDDSSRHSSRRHSVSEMGSSDSGRFTLGQQTMIESTPP</sequence>
<accession>A0AAQ3U4K5</accession>
<dbReference type="AlphaFoldDB" id="A0AAQ3U4K5"/>
<organism evidence="2 3">
    <name type="scientific">Paspalum notatum var. saurae</name>
    <dbReference type="NCBI Taxonomy" id="547442"/>
    <lineage>
        <taxon>Eukaryota</taxon>
        <taxon>Viridiplantae</taxon>
        <taxon>Streptophyta</taxon>
        <taxon>Embryophyta</taxon>
        <taxon>Tracheophyta</taxon>
        <taxon>Spermatophyta</taxon>
        <taxon>Magnoliopsida</taxon>
        <taxon>Liliopsida</taxon>
        <taxon>Poales</taxon>
        <taxon>Poaceae</taxon>
        <taxon>PACMAD clade</taxon>
        <taxon>Panicoideae</taxon>
        <taxon>Andropogonodae</taxon>
        <taxon>Paspaleae</taxon>
        <taxon>Paspalinae</taxon>
        <taxon>Paspalum</taxon>
    </lineage>
</organism>
<feature type="region of interest" description="Disordered" evidence="1">
    <location>
        <begin position="1"/>
        <end position="59"/>
    </location>
</feature>
<reference evidence="2 3" key="1">
    <citation type="submission" date="2024-02" db="EMBL/GenBank/DDBJ databases">
        <title>High-quality chromosome-scale genome assembly of Pensacola bahiagrass (Paspalum notatum Flugge var. saurae).</title>
        <authorList>
            <person name="Vega J.M."/>
            <person name="Podio M."/>
            <person name="Orjuela J."/>
            <person name="Siena L.A."/>
            <person name="Pessino S.C."/>
            <person name="Combes M.C."/>
            <person name="Mariac C."/>
            <person name="Albertini E."/>
            <person name="Pupilli F."/>
            <person name="Ortiz J.P.A."/>
            <person name="Leblanc O."/>
        </authorList>
    </citation>
    <scope>NUCLEOTIDE SEQUENCE [LARGE SCALE GENOMIC DNA]</scope>
    <source>
        <strain evidence="2">R1</strain>
        <tissue evidence="2">Leaf</tissue>
    </source>
</reference>
<gene>
    <name evidence="2" type="ORF">U9M48_032178</name>
</gene>
<dbReference type="Proteomes" id="UP001341281">
    <property type="component" value="Chromosome 07"/>
</dbReference>
<keyword evidence="3" id="KW-1185">Reference proteome</keyword>
<dbReference type="EMBL" id="CP144751">
    <property type="protein sequence ID" value="WVZ85230.1"/>
    <property type="molecule type" value="Genomic_DNA"/>
</dbReference>